<dbReference type="InterPro" id="IPR003594">
    <property type="entry name" value="HATPase_dom"/>
</dbReference>
<sequence>MSITNQTIAAEPVVVLGELSRGICHDLKNFLTAIQGNAEMARRTGTSGEEPLERSLEKITEAALAASDLCNQVLAYSRQGALPRSVFNFSKLVERTALMLHDASQTNIKVTVKTDGPDAIVEASESQIRQIVSNLIANAFHAVGEKGGTVTLTVSASKESGTAELEVSDTGPGIAFEKQTQLFEPTFTTKAFGVGNGLGLMLVKRIAEEHGGAVSCKSEPGKGCSFQVTIPLTDKVIVESPQDDKSASSLHRKYNVLLVDDEEFMRSLGIDILQSLGYRVTVASTGREAFELIQKNPDYFDVILSDSRMPEMSGEELALETRKIRPNLPFILVTAFASIDGERRTKKCGIHGIVAKPFLIEDLKKALDQALSQREKDLTPC</sequence>
<dbReference type="InterPro" id="IPR005467">
    <property type="entry name" value="His_kinase_dom"/>
</dbReference>
<dbReference type="SMART" id="SM00448">
    <property type="entry name" value="REC"/>
    <property type="match status" value="1"/>
</dbReference>
<dbReference type="SUPFAM" id="SSF55874">
    <property type="entry name" value="ATPase domain of HSP90 chaperone/DNA topoisomerase II/histidine kinase"/>
    <property type="match status" value="1"/>
</dbReference>
<evidence type="ECO:0000256" key="4">
    <source>
        <dbReference type="ARBA" id="ARBA00022679"/>
    </source>
</evidence>
<dbReference type="GO" id="GO:0000155">
    <property type="term" value="F:phosphorelay sensor kinase activity"/>
    <property type="evidence" value="ECO:0007669"/>
    <property type="project" value="InterPro"/>
</dbReference>
<dbReference type="RefSeq" id="WP_317834083.1">
    <property type="nucleotide sequence ID" value="NZ_CP136920.1"/>
</dbReference>
<feature type="modified residue" description="4-aspartylphosphate" evidence="6">
    <location>
        <position position="306"/>
    </location>
</feature>
<dbReference type="InterPro" id="IPR036890">
    <property type="entry name" value="HATPase_C_sf"/>
</dbReference>
<evidence type="ECO:0000259" key="8">
    <source>
        <dbReference type="PROSITE" id="PS50110"/>
    </source>
</evidence>
<dbReference type="SMART" id="SM00388">
    <property type="entry name" value="HisKA"/>
    <property type="match status" value="1"/>
</dbReference>
<dbReference type="GO" id="GO:0005524">
    <property type="term" value="F:ATP binding"/>
    <property type="evidence" value="ECO:0007669"/>
    <property type="project" value="UniProtKB-KW"/>
</dbReference>
<dbReference type="PRINTS" id="PR00344">
    <property type="entry name" value="BCTRLSENSOR"/>
</dbReference>
<evidence type="ECO:0000256" key="5">
    <source>
        <dbReference type="ARBA" id="ARBA00022777"/>
    </source>
</evidence>
<dbReference type="AlphaFoldDB" id="A0AAQ3LG97"/>
<dbReference type="SMART" id="SM00387">
    <property type="entry name" value="HATPase_c"/>
    <property type="match status" value="1"/>
</dbReference>
<comment type="catalytic activity">
    <reaction evidence="1">
        <text>ATP + protein L-histidine = ADP + protein N-phospho-L-histidine.</text>
        <dbReference type="EC" id="2.7.13.3"/>
    </reaction>
</comment>
<evidence type="ECO:0000259" key="7">
    <source>
        <dbReference type="PROSITE" id="PS50109"/>
    </source>
</evidence>
<dbReference type="Gene3D" id="3.30.565.10">
    <property type="entry name" value="Histidine kinase-like ATPase, C-terminal domain"/>
    <property type="match status" value="1"/>
</dbReference>
<organism evidence="9 10">
    <name type="scientific">Rubellicoccus peritrichatus</name>
    <dbReference type="NCBI Taxonomy" id="3080537"/>
    <lineage>
        <taxon>Bacteria</taxon>
        <taxon>Pseudomonadati</taxon>
        <taxon>Verrucomicrobiota</taxon>
        <taxon>Opitutia</taxon>
        <taxon>Puniceicoccales</taxon>
        <taxon>Cerasicoccaceae</taxon>
        <taxon>Rubellicoccus</taxon>
    </lineage>
</organism>
<accession>A0AAQ3LG97</accession>
<dbReference type="Proteomes" id="UP001304300">
    <property type="component" value="Chromosome"/>
</dbReference>
<dbReference type="Gene3D" id="3.40.50.2300">
    <property type="match status" value="1"/>
</dbReference>
<proteinExistence type="predicted"/>
<keyword evidence="5" id="KW-0418">Kinase</keyword>
<dbReference type="PROSITE" id="PS50110">
    <property type="entry name" value="RESPONSE_REGULATORY"/>
    <property type="match status" value="1"/>
</dbReference>
<dbReference type="InterPro" id="IPR004358">
    <property type="entry name" value="Sig_transdc_His_kin-like_C"/>
</dbReference>
<dbReference type="SUPFAM" id="SSF47384">
    <property type="entry name" value="Homodimeric domain of signal transducing histidine kinase"/>
    <property type="match status" value="1"/>
</dbReference>
<evidence type="ECO:0000256" key="6">
    <source>
        <dbReference type="PROSITE-ProRule" id="PRU00169"/>
    </source>
</evidence>
<keyword evidence="9" id="KW-0067">ATP-binding</keyword>
<dbReference type="PROSITE" id="PS50109">
    <property type="entry name" value="HIS_KIN"/>
    <property type="match status" value="1"/>
</dbReference>
<evidence type="ECO:0000313" key="9">
    <source>
        <dbReference type="EMBL" id="WOO41599.1"/>
    </source>
</evidence>
<dbReference type="CDD" id="cd00082">
    <property type="entry name" value="HisKA"/>
    <property type="match status" value="1"/>
</dbReference>
<dbReference type="Gene3D" id="1.10.287.130">
    <property type="match status" value="1"/>
</dbReference>
<keyword evidence="10" id="KW-1185">Reference proteome</keyword>
<dbReference type="Pfam" id="PF00512">
    <property type="entry name" value="HisKA"/>
    <property type="match status" value="1"/>
</dbReference>
<dbReference type="SUPFAM" id="SSF52172">
    <property type="entry name" value="CheY-like"/>
    <property type="match status" value="1"/>
</dbReference>
<gene>
    <name evidence="9" type="ORF">RZN69_00760</name>
</gene>
<name>A0AAQ3LG97_9BACT</name>
<dbReference type="InterPro" id="IPR011006">
    <property type="entry name" value="CheY-like_superfamily"/>
</dbReference>
<dbReference type="InterPro" id="IPR001789">
    <property type="entry name" value="Sig_transdc_resp-reg_receiver"/>
</dbReference>
<evidence type="ECO:0000256" key="3">
    <source>
        <dbReference type="ARBA" id="ARBA00022553"/>
    </source>
</evidence>
<evidence type="ECO:0000313" key="10">
    <source>
        <dbReference type="Proteomes" id="UP001304300"/>
    </source>
</evidence>
<evidence type="ECO:0000256" key="2">
    <source>
        <dbReference type="ARBA" id="ARBA00012438"/>
    </source>
</evidence>
<dbReference type="Pfam" id="PF02518">
    <property type="entry name" value="HATPase_c"/>
    <property type="match status" value="1"/>
</dbReference>
<dbReference type="InterPro" id="IPR036097">
    <property type="entry name" value="HisK_dim/P_sf"/>
</dbReference>
<dbReference type="InterPro" id="IPR003661">
    <property type="entry name" value="HisK_dim/P_dom"/>
</dbReference>
<dbReference type="KEGG" id="puo:RZN69_00760"/>
<keyword evidence="3 6" id="KW-0597">Phosphoprotein</keyword>
<feature type="domain" description="Response regulatory" evidence="8">
    <location>
        <begin position="255"/>
        <end position="371"/>
    </location>
</feature>
<keyword evidence="4" id="KW-0808">Transferase</keyword>
<reference evidence="9 10" key="1">
    <citation type="submission" date="2023-10" db="EMBL/GenBank/DDBJ databases">
        <title>Rubellicoccus peritrichatus gen. nov., sp. nov., isolated from an algae of coral reef tank.</title>
        <authorList>
            <person name="Luo J."/>
        </authorList>
    </citation>
    <scope>NUCLEOTIDE SEQUENCE [LARGE SCALE GENOMIC DNA]</scope>
    <source>
        <strain evidence="9 10">CR14</strain>
    </source>
</reference>
<dbReference type="CDD" id="cd17546">
    <property type="entry name" value="REC_hyHK_CKI1_RcsC-like"/>
    <property type="match status" value="1"/>
</dbReference>
<dbReference type="Pfam" id="PF00072">
    <property type="entry name" value="Response_reg"/>
    <property type="match status" value="1"/>
</dbReference>
<keyword evidence="9" id="KW-0547">Nucleotide-binding</keyword>
<protein>
    <recommendedName>
        <fullName evidence="2">histidine kinase</fullName>
        <ecNumber evidence="2">2.7.13.3</ecNumber>
    </recommendedName>
</protein>
<dbReference type="GO" id="GO:0005886">
    <property type="term" value="C:plasma membrane"/>
    <property type="evidence" value="ECO:0007669"/>
    <property type="project" value="TreeGrafter"/>
</dbReference>
<dbReference type="PANTHER" id="PTHR43047">
    <property type="entry name" value="TWO-COMPONENT HISTIDINE PROTEIN KINASE"/>
    <property type="match status" value="1"/>
</dbReference>
<evidence type="ECO:0000256" key="1">
    <source>
        <dbReference type="ARBA" id="ARBA00000085"/>
    </source>
</evidence>
<dbReference type="PANTHER" id="PTHR43047:SF72">
    <property type="entry name" value="OSMOSENSING HISTIDINE PROTEIN KINASE SLN1"/>
    <property type="match status" value="1"/>
</dbReference>
<dbReference type="EC" id="2.7.13.3" evidence="2"/>
<dbReference type="GO" id="GO:0009927">
    <property type="term" value="F:histidine phosphotransfer kinase activity"/>
    <property type="evidence" value="ECO:0007669"/>
    <property type="project" value="TreeGrafter"/>
</dbReference>
<dbReference type="EMBL" id="CP136920">
    <property type="protein sequence ID" value="WOO41599.1"/>
    <property type="molecule type" value="Genomic_DNA"/>
</dbReference>
<feature type="domain" description="Histidine kinase" evidence="7">
    <location>
        <begin position="22"/>
        <end position="234"/>
    </location>
</feature>